<gene>
    <name evidence="2" type="ORF">L484_027134</name>
</gene>
<dbReference type="EMBL" id="KE345919">
    <property type="protein sequence ID" value="EXC20579.1"/>
    <property type="molecule type" value="Genomic_DNA"/>
</dbReference>
<feature type="region of interest" description="Disordered" evidence="1">
    <location>
        <begin position="57"/>
        <end position="84"/>
    </location>
</feature>
<evidence type="ECO:0000256" key="1">
    <source>
        <dbReference type="SAM" id="MobiDB-lite"/>
    </source>
</evidence>
<evidence type="ECO:0000313" key="3">
    <source>
        <dbReference type="Proteomes" id="UP000030645"/>
    </source>
</evidence>
<dbReference type="AlphaFoldDB" id="W9S136"/>
<name>W9S136_9ROSA</name>
<protein>
    <submittedName>
        <fullName evidence="2">Uncharacterized protein</fullName>
    </submittedName>
</protein>
<proteinExistence type="predicted"/>
<evidence type="ECO:0000313" key="2">
    <source>
        <dbReference type="EMBL" id="EXC20579.1"/>
    </source>
</evidence>
<reference evidence="3" key="1">
    <citation type="submission" date="2013-01" db="EMBL/GenBank/DDBJ databases">
        <title>Draft Genome Sequence of a Mulberry Tree, Morus notabilis C.K. Schneid.</title>
        <authorList>
            <person name="He N."/>
            <person name="Zhao S."/>
        </authorList>
    </citation>
    <scope>NUCLEOTIDE SEQUENCE</scope>
</reference>
<keyword evidence="3" id="KW-1185">Reference proteome</keyword>
<organism evidence="2 3">
    <name type="scientific">Morus notabilis</name>
    <dbReference type="NCBI Taxonomy" id="981085"/>
    <lineage>
        <taxon>Eukaryota</taxon>
        <taxon>Viridiplantae</taxon>
        <taxon>Streptophyta</taxon>
        <taxon>Embryophyta</taxon>
        <taxon>Tracheophyta</taxon>
        <taxon>Spermatophyta</taxon>
        <taxon>Magnoliopsida</taxon>
        <taxon>eudicotyledons</taxon>
        <taxon>Gunneridae</taxon>
        <taxon>Pentapetalae</taxon>
        <taxon>rosids</taxon>
        <taxon>fabids</taxon>
        <taxon>Rosales</taxon>
        <taxon>Moraceae</taxon>
        <taxon>Moreae</taxon>
        <taxon>Morus</taxon>
    </lineage>
</organism>
<sequence>MRIVFPCGVSHFAVKVIMAKSQGKSDNRSAESGVAGAVASVVYGVLNRTLQPKFVEDNSPAGEGVRSMVEEGEVGSMREKKRDF</sequence>
<dbReference type="Proteomes" id="UP000030645">
    <property type="component" value="Unassembled WGS sequence"/>
</dbReference>
<accession>W9S136</accession>